<evidence type="ECO:0000313" key="3">
    <source>
        <dbReference type="WBParaSite" id="GPLIN_001130700"/>
    </source>
</evidence>
<evidence type="ECO:0000256" key="1">
    <source>
        <dbReference type="SAM" id="Phobius"/>
    </source>
</evidence>
<reference evidence="2" key="1">
    <citation type="submission" date="2014-05" db="EMBL/GenBank/DDBJ databases">
        <title>The genome and life-stage specific transcriptomes of Globodera pallida elucidate key aspects of plant parasitism by a cyst nematode.</title>
        <authorList>
            <person name="Cotton J.A."/>
            <person name="Lilley C.J."/>
            <person name="Jones L.M."/>
            <person name="Kikuchi T."/>
            <person name="Reid A.J."/>
            <person name="Thorpe P."/>
            <person name="Tsai I.J."/>
            <person name="Beasley H."/>
            <person name="Blok V."/>
            <person name="Cock P.J.A."/>
            <person name="Van den Akker S.E."/>
            <person name="Holroyd N."/>
            <person name="Hunt M."/>
            <person name="Mantelin S."/>
            <person name="Naghra H."/>
            <person name="Pain A."/>
            <person name="Palomares-Rius J.E."/>
            <person name="Zarowiecki M."/>
            <person name="Berriman M."/>
            <person name="Jones J.T."/>
            <person name="Urwin P.E."/>
        </authorList>
    </citation>
    <scope>NUCLEOTIDE SEQUENCE [LARGE SCALE GENOMIC DNA]</scope>
    <source>
        <strain evidence="2">Lindley</strain>
    </source>
</reference>
<dbReference type="AlphaFoldDB" id="A0A183CEK2"/>
<name>A0A183CEK2_GLOPA</name>
<sequence length="164" mass="18635">MNNLKLAAQIMFGQIYTKKGALDVSEMPEELICELSRNDVIIDAVMMPPPQSDETSAQINENADTMTVEKPSKFKNRIELFKSMLQLFKYTNEKNHLMEKEMAKLFGFAKSFLESSNSILNANKTKQRRHKKELATVIVMVIGVICVVIFLILILYNCLAAKTL</sequence>
<accession>A0A183CEK2</accession>
<keyword evidence="1" id="KW-0812">Transmembrane</keyword>
<dbReference type="Proteomes" id="UP000050741">
    <property type="component" value="Unassembled WGS sequence"/>
</dbReference>
<protein>
    <submittedName>
        <fullName evidence="3">Uncharacterized protein</fullName>
    </submittedName>
</protein>
<proteinExistence type="predicted"/>
<keyword evidence="2" id="KW-1185">Reference proteome</keyword>
<keyword evidence="1" id="KW-0472">Membrane</keyword>
<dbReference type="WBParaSite" id="GPLIN_001130700">
    <property type="protein sequence ID" value="GPLIN_001130700"/>
    <property type="gene ID" value="GPLIN_001130700"/>
</dbReference>
<organism evidence="2 3">
    <name type="scientific">Globodera pallida</name>
    <name type="common">Potato cyst nematode worm</name>
    <name type="synonym">Heterodera pallida</name>
    <dbReference type="NCBI Taxonomy" id="36090"/>
    <lineage>
        <taxon>Eukaryota</taxon>
        <taxon>Metazoa</taxon>
        <taxon>Ecdysozoa</taxon>
        <taxon>Nematoda</taxon>
        <taxon>Chromadorea</taxon>
        <taxon>Rhabditida</taxon>
        <taxon>Tylenchina</taxon>
        <taxon>Tylenchomorpha</taxon>
        <taxon>Tylenchoidea</taxon>
        <taxon>Heteroderidae</taxon>
        <taxon>Heteroderinae</taxon>
        <taxon>Globodera</taxon>
    </lineage>
</organism>
<keyword evidence="1" id="KW-1133">Transmembrane helix</keyword>
<reference evidence="3" key="2">
    <citation type="submission" date="2016-06" db="UniProtKB">
        <authorList>
            <consortium name="WormBaseParasite"/>
        </authorList>
    </citation>
    <scope>IDENTIFICATION</scope>
</reference>
<feature type="transmembrane region" description="Helical" evidence="1">
    <location>
        <begin position="134"/>
        <end position="156"/>
    </location>
</feature>
<evidence type="ECO:0000313" key="2">
    <source>
        <dbReference type="Proteomes" id="UP000050741"/>
    </source>
</evidence>